<feature type="transmembrane region" description="Helical" evidence="7">
    <location>
        <begin position="161"/>
        <end position="179"/>
    </location>
</feature>
<keyword evidence="4 7" id="KW-1133">Transmembrane helix</keyword>
<dbReference type="GO" id="GO:0016020">
    <property type="term" value="C:membrane"/>
    <property type="evidence" value="ECO:0007669"/>
    <property type="project" value="UniProtKB-SubCell"/>
</dbReference>
<feature type="transmembrane region" description="Helical" evidence="7">
    <location>
        <begin position="366"/>
        <end position="385"/>
    </location>
</feature>
<dbReference type="GO" id="GO:0005783">
    <property type="term" value="C:endoplasmic reticulum"/>
    <property type="evidence" value="ECO:0007669"/>
    <property type="project" value="TreeGrafter"/>
</dbReference>
<name>A0A1X6MSR7_9APHY</name>
<keyword evidence="9" id="KW-1185">Reference proteome</keyword>
<feature type="transmembrane region" description="Helical" evidence="7">
    <location>
        <begin position="229"/>
        <end position="254"/>
    </location>
</feature>
<reference evidence="8 9" key="1">
    <citation type="submission" date="2017-04" db="EMBL/GenBank/DDBJ databases">
        <title>Genome Sequence of the Model Brown-Rot Fungus Postia placenta SB12.</title>
        <authorList>
            <consortium name="DOE Joint Genome Institute"/>
            <person name="Gaskell J."/>
            <person name="Kersten P."/>
            <person name="Larrondo L.F."/>
            <person name="Canessa P."/>
            <person name="Martinez D."/>
            <person name="Hibbett D."/>
            <person name="Schmoll M."/>
            <person name="Kubicek C.P."/>
            <person name="Martinez A.T."/>
            <person name="Yadav J."/>
            <person name="Master E."/>
            <person name="Magnuson J.K."/>
            <person name="James T."/>
            <person name="Yaver D."/>
            <person name="Berka R."/>
            <person name="Labutti K."/>
            <person name="Lipzen A."/>
            <person name="Aerts A."/>
            <person name="Barry K."/>
            <person name="Henrissat B."/>
            <person name="Blanchette R."/>
            <person name="Grigoriev I."/>
            <person name="Cullen D."/>
        </authorList>
    </citation>
    <scope>NUCLEOTIDE SEQUENCE [LARGE SCALE GENOMIC DNA]</scope>
    <source>
        <strain evidence="8 9">MAD-698-R-SB12</strain>
    </source>
</reference>
<dbReference type="InterPro" id="IPR004299">
    <property type="entry name" value="MBOAT_fam"/>
</dbReference>
<evidence type="ECO:0000256" key="1">
    <source>
        <dbReference type="ARBA" id="ARBA00004141"/>
    </source>
</evidence>
<feature type="transmembrane region" description="Helical" evidence="7">
    <location>
        <begin position="89"/>
        <end position="108"/>
    </location>
</feature>
<evidence type="ECO:0000256" key="6">
    <source>
        <dbReference type="ARBA" id="ARBA00023315"/>
    </source>
</evidence>
<feature type="transmembrane region" description="Helical" evidence="7">
    <location>
        <begin position="425"/>
        <end position="445"/>
    </location>
</feature>
<keyword evidence="2" id="KW-0808">Transferase</keyword>
<dbReference type="GeneID" id="36327095"/>
<evidence type="ECO:0000256" key="3">
    <source>
        <dbReference type="ARBA" id="ARBA00022692"/>
    </source>
</evidence>
<evidence type="ECO:0000313" key="8">
    <source>
        <dbReference type="EMBL" id="OSX59300.1"/>
    </source>
</evidence>
<evidence type="ECO:0000256" key="4">
    <source>
        <dbReference type="ARBA" id="ARBA00022989"/>
    </source>
</evidence>
<sequence>MDNLFDTLASVAGASVDQVKLITCLLVSYPLGSVFIRVPVSRPDLRHLFNFAVTSFFLLAIMDMWSAYVQLLTDILLTYYVAQNVKTARMPWIVFGITMGHLTVNHLIRHLFALSYETFEITGPQMVLTMKLTTFAWNVLDGRRPAEDLDKWQTEKRVVEYPSLLAFVGYGFYFPGFLVGPSLEYTDYDNLIHGTMFMPLKADELNLGRKRRKLIPKGRKRVAYRRMMLGLMFLGLYVFFSGSFSFAVTIQAWFAQKSILYRIAYLQICGFFERTKYYAVWALAEGACILTGLGFTGMTASGLSRWDGAANVDIMNIEFAPNFKILLDSWNIKTNVWLRECIYKRVTPKGKKPGFRSSMLTFTTSAFWHGVAGGYYLTFLFGGFVQTAQRMCRRHLRPLFLPSTYVAERHAPPPPQTLLKRMYDIVGIACTILILNYTVPPFMLLTVRNSLLTWSRLAWYGHWVIGGSLVFFYGGGRKLLRNTQAARVGKAEARSVEEPVDSGTVSDGDALVLPPYDRAAKELENRELLPAVSNS</sequence>
<dbReference type="STRING" id="670580.A0A1X6MSR7"/>
<evidence type="ECO:0000313" key="9">
    <source>
        <dbReference type="Proteomes" id="UP000194127"/>
    </source>
</evidence>
<dbReference type="Proteomes" id="UP000194127">
    <property type="component" value="Unassembled WGS sequence"/>
</dbReference>
<dbReference type="Pfam" id="PF03062">
    <property type="entry name" value="MBOAT"/>
    <property type="match status" value="1"/>
</dbReference>
<feature type="transmembrane region" description="Helical" evidence="7">
    <location>
        <begin position="457"/>
        <end position="474"/>
    </location>
</feature>
<protein>
    <submittedName>
        <fullName evidence="8">Uncharacterized protein</fullName>
    </submittedName>
</protein>
<dbReference type="PANTHER" id="PTHR13906:SF4">
    <property type="entry name" value="LYSOPHOSPHOLIPID ACYLTRANSFERASE 6"/>
    <property type="match status" value="1"/>
</dbReference>
<feature type="transmembrane region" description="Helical" evidence="7">
    <location>
        <begin position="48"/>
        <end position="69"/>
    </location>
</feature>
<gene>
    <name evidence="8" type="ORF">POSPLADRAFT_1067133</name>
</gene>
<dbReference type="GO" id="GO:0047184">
    <property type="term" value="F:1-acylglycerophosphocholine O-acyltransferase activity"/>
    <property type="evidence" value="ECO:0007669"/>
    <property type="project" value="TreeGrafter"/>
</dbReference>
<dbReference type="InterPro" id="IPR049941">
    <property type="entry name" value="LPLAT_7/PORCN-like"/>
</dbReference>
<organism evidence="8 9">
    <name type="scientific">Postia placenta MAD-698-R-SB12</name>
    <dbReference type="NCBI Taxonomy" id="670580"/>
    <lineage>
        <taxon>Eukaryota</taxon>
        <taxon>Fungi</taxon>
        <taxon>Dikarya</taxon>
        <taxon>Basidiomycota</taxon>
        <taxon>Agaricomycotina</taxon>
        <taxon>Agaricomycetes</taxon>
        <taxon>Polyporales</taxon>
        <taxon>Adustoporiaceae</taxon>
        <taxon>Rhodonia</taxon>
    </lineage>
</organism>
<evidence type="ECO:0000256" key="2">
    <source>
        <dbReference type="ARBA" id="ARBA00022679"/>
    </source>
</evidence>
<proteinExistence type="predicted"/>
<keyword evidence="6" id="KW-0012">Acyltransferase</keyword>
<evidence type="ECO:0000256" key="5">
    <source>
        <dbReference type="ARBA" id="ARBA00023136"/>
    </source>
</evidence>
<dbReference type="EMBL" id="KZ110602">
    <property type="protein sequence ID" value="OSX59300.1"/>
    <property type="molecule type" value="Genomic_DNA"/>
</dbReference>
<comment type="subcellular location">
    <subcellularLocation>
        <location evidence="1">Membrane</location>
        <topology evidence="1">Multi-pass membrane protein</topology>
    </subcellularLocation>
</comment>
<accession>A0A1X6MSR7</accession>
<keyword evidence="5 7" id="KW-0472">Membrane</keyword>
<keyword evidence="3 7" id="KW-0812">Transmembrane</keyword>
<dbReference type="OrthoDB" id="286734at2759"/>
<dbReference type="RefSeq" id="XP_024336094.1">
    <property type="nucleotide sequence ID" value="XM_024482145.1"/>
</dbReference>
<feature type="transmembrane region" description="Helical" evidence="7">
    <location>
        <begin position="20"/>
        <end position="36"/>
    </location>
</feature>
<dbReference type="PANTHER" id="PTHR13906">
    <property type="entry name" value="PORCUPINE"/>
    <property type="match status" value="1"/>
</dbReference>
<dbReference type="GO" id="GO:0030258">
    <property type="term" value="P:lipid modification"/>
    <property type="evidence" value="ECO:0007669"/>
    <property type="project" value="TreeGrafter"/>
</dbReference>
<dbReference type="AlphaFoldDB" id="A0A1X6MSR7"/>
<dbReference type="GO" id="GO:0046474">
    <property type="term" value="P:glycerophospholipid biosynthetic process"/>
    <property type="evidence" value="ECO:0007669"/>
    <property type="project" value="TreeGrafter"/>
</dbReference>
<dbReference type="GO" id="GO:0003841">
    <property type="term" value="F:1-acylglycerol-3-phosphate O-acyltransferase activity"/>
    <property type="evidence" value="ECO:0007669"/>
    <property type="project" value="TreeGrafter"/>
</dbReference>
<evidence type="ECO:0000256" key="7">
    <source>
        <dbReference type="SAM" id="Phobius"/>
    </source>
</evidence>